<feature type="non-terminal residue" evidence="1">
    <location>
        <position position="1"/>
    </location>
</feature>
<reference evidence="2" key="1">
    <citation type="submission" date="2012-11" db="EMBL/GenBank/DDBJ databases">
        <authorList>
            <person name="Lucero-Rivera Y.E."/>
            <person name="Tovar-Ramirez D."/>
        </authorList>
    </citation>
    <scope>NUCLEOTIDE SEQUENCE [LARGE SCALE GENOMIC DNA]</scope>
    <source>
        <strain evidence="2">Araruama</strain>
    </source>
</reference>
<evidence type="ECO:0000313" key="2">
    <source>
        <dbReference type="Proteomes" id="UP000189670"/>
    </source>
</evidence>
<dbReference type="SUPFAM" id="SSF110296">
    <property type="entry name" value="Oligoxyloglucan reducing end-specific cellobiohydrolase"/>
    <property type="match status" value="1"/>
</dbReference>
<sequence>YGGNALIVSSFYSTEAEILLYISNDGVNWNLHSQDTPISLFGIASNSDLLIAVGEKSNIFYSTDGLNWGLINLLDQLQEEYSFLDVIYYDNKFIIVGTDGLIIYSTDGFSWEIANSQIDNNLVGITAINDKYIAFGNGGKNCYIKKWYFMGNCRFRYK</sequence>
<accession>A0A1V1NVZ9</accession>
<dbReference type="EMBL" id="ATBP01001758">
    <property type="protein sequence ID" value="ETR66769.1"/>
    <property type="molecule type" value="Genomic_DNA"/>
</dbReference>
<evidence type="ECO:0000313" key="1">
    <source>
        <dbReference type="EMBL" id="ETR66769.1"/>
    </source>
</evidence>
<name>A0A1V1NVZ9_9BACT</name>
<dbReference type="AlphaFoldDB" id="A0A1V1NVZ9"/>
<proteinExistence type="predicted"/>
<protein>
    <recommendedName>
        <fullName evidence="3">Photosynthesis system II assembly factor Ycf48/Hcf136-like domain-containing protein</fullName>
    </recommendedName>
</protein>
<comment type="caution">
    <text evidence="1">The sequence shown here is derived from an EMBL/GenBank/DDBJ whole genome shotgun (WGS) entry which is preliminary data.</text>
</comment>
<gene>
    <name evidence="1" type="ORF">OMM_12364</name>
</gene>
<evidence type="ECO:0008006" key="3">
    <source>
        <dbReference type="Google" id="ProtNLM"/>
    </source>
</evidence>
<dbReference type="Proteomes" id="UP000189670">
    <property type="component" value="Unassembled WGS sequence"/>
</dbReference>
<organism evidence="1 2">
    <name type="scientific">Candidatus Magnetoglobus multicellularis str. Araruama</name>
    <dbReference type="NCBI Taxonomy" id="890399"/>
    <lineage>
        <taxon>Bacteria</taxon>
        <taxon>Pseudomonadati</taxon>
        <taxon>Thermodesulfobacteriota</taxon>
        <taxon>Desulfobacteria</taxon>
        <taxon>Desulfobacterales</taxon>
        <taxon>Desulfobacteraceae</taxon>
        <taxon>Candidatus Magnetoglobus</taxon>
    </lineage>
</organism>